<dbReference type="Pfam" id="PF02759">
    <property type="entry name" value="RUN"/>
    <property type="match status" value="1"/>
</dbReference>
<sequence length="286" mass="31926">MELFRHSSADNWKKKPLERRAAEGRRSSVVDWISGWTADTKVDTTWNTRNEEGCERLTRNGSVCAVEDSKPDEHTQHKDMLISQLKREVKVIMEEAVAKKTMDLNSPYVTSLCVAVDACLMDGLRRRLLGLFGSRSSFALLHSLAKQNATIEKVLSKTLANANSTSISPHLIWIREALHMRLLSTVIEYIASAKNVRRLYDSHALMLDRAKGGMVAALLLGPCAVTFRRMADKTEEATAEELVERGAARSRINGDSVVHSRPPLTITRQGSSLVSSLDLKSPLWEK</sequence>
<feature type="domain" description="RUN" evidence="1">
    <location>
        <begin position="103"/>
        <end position="234"/>
    </location>
</feature>
<gene>
    <name evidence="2" type="ORF">CBOVIS_LOCUS5292</name>
</gene>
<dbReference type="Gene3D" id="1.20.58.900">
    <property type="match status" value="1"/>
</dbReference>
<comment type="caution">
    <text evidence="2">The sequence shown here is derived from an EMBL/GenBank/DDBJ whole genome shotgun (WGS) entry which is preliminary data.</text>
</comment>
<keyword evidence="3" id="KW-1185">Reference proteome</keyword>
<dbReference type="AlphaFoldDB" id="A0A8S1EKU5"/>
<proteinExistence type="predicted"/>
<accession>A0A8S1EKU5</accession>
<evidence type="ECO:0000313" key="2">
    <source>
        <dbReference type="EMBL" id="CAB3402710.1"/>
    </source>
</evidence>
<organism evidence="2 3">
    <name type="scientific">Caenorhabditis bovis</name>
    <dbReference type="NCBI Taxonomy" id="2654633"/>
    <lineage>
        <taxon>Eukaryota</taxon>
        <taxon>Metazoa</taxon>
        <taxon>Ecdysozoa</taxon>
        <taxon>Nematoda</taxon>
        <taxon>Chromadorea</taxon>
        <taxon>Rhabditida</taxon>
        <taxon>Rhabditina</taxon>
        <taxon>Rhabditomorpha</taxon>
        <taxon>Rhabditoidea</taxon>
        <taxon>Rhabditidae</taxon>
        <taxon>Peloderinae</taxon>
        <taxon>Caenorhabditis</taxon>
    </lineage>
</organism>
<dbReference type="PROSITE" id="PS50826">
    <property type="entry name" value="RUN"/>
    <property type="match status" value="1"/>
</dbReference>
<dbReference type="InterPro" id="IPR004012">
    <property type="entry name" value="Run_dom"/>
</dbReference>
<reference evidence="2 3" key="1">
    <citation type="submission" date="2020-04" db="EMBL/GenBank/DDBJ databases">
        <authorList>
            <person name="Laetsch R D."/>
            <person name="Stevens L."/>
            <person name="Kumar S."/>
            <person name="Blaxter L. M."/>
        </authorList>
    </citation>
    <scope>NUCLEOTIDE SEQUENCE [LARGE SCALE GENOMIC DNA]</scope>
</reference>
<protein>
    <recommendedName>
        <fullName evidence="1">RUN domain-containing protein</fullName>
    </recommendedName>
</protein>
<dbReference type="InterPro" id="IPR037213">
    <property type="entry name" value="Run_dom_sf"/>
</dbReference>
<name>A0A8S1EKU5_9PELO</name>
<evidence type="ECO:0000313" key="3">
    <source>
        <dbReference type="Proteomes" id="UP000494206"/>
    </source>
</evidence>
<dbReference type="Proteomes" id="UP000494206">
    <property type="component" value="Unassembled WGS sequence"/>
</dbReference>
<dbReference type="SUPFAM" id="SSF140741">
    <property type="entry name" value="RUN domain-like"/>
    <property type="match status" value="1"/>
</dbReference>
<dbReference type="SMART" id="SM00593">
    <property type="entry name" value="RUN"/>
    <property type="match status" value="1"/>
</dbReference>
<evidence type="ECO:0000259" key="1">
    <source>
        <dbReference type="PROSITE" id="PS50826"/>
    </source>
</evidence>
<dbReference type="EMBL" id="CADEPM010000003">
    <property type="protein sequence ID" value="CAB3402710.1"/>
    <property type="molecule type" value="Genomic_DNA"/>
</dbReference>
<dbReference type="OrthoDB" id="10264062at2759"/>